<organism evidence="2 3">
    <name type="scientific">Popillia japonica</name>
    <name type="common">Japanese beetle</name>
    <dbReference type="NCBI Taxonomy" id="7064"/>
    <lineage>
        <taxon>Eukaryota</taxon>
        <taxon>Metazoa</taxon>
        <taxon>Ecdysozoa</taxon>
        <taxon>Arthropoda</taxon>
        <taxon>Hexapoda</taxon>
        <taxon>Insecta</taxon>
        <taxon>Pterygota</taxon>
        <taxon>Neoptera</taxon>
        <taxon>Endopterygota</taxon>
        <taxon>Coleoptera</taxon>
        <taxon>Polyphaga</taxon>
        <taxon>Scarabaeiformia</taxon>
        <taxon>Scarabaeidae</taxon>
        <taxon>Rutelinae</taxon>
        <taxon>Popillia</taxon>
    </lineage>
</organism>
<reference evidence="2 3" key="1">
    <citation type="journal article" date="2024" name="BMC Genomics">
        <title>De novo assembly and annotation of Popillia japonica's genome with initial clues to its potential as an invasive pest.</title>
        <authorList>
            <person name="Cucini C."/>
            <person name="Boschi S."/>
            <person name="Funari R."/>
            <person name="Cardaioli E."/>
            <person name="Iannotti N."/>
            <person name="Marturano G."/>
            <person name="Paoli F."/>
            <person name="Bruttini M."/>
            <person name="Carapelli A."/>
            <person name="Frati F."/>
            <person name="Nardi F."/>
        </authorList>
    </citation>
    <scope>NUCLEOTIDE SEQUENCE [LARGE SCALE GENOMIC DNA]</scope>
    <source>
        <strain evidence="2">DMR45628</strain>
    </source>
</reference>
<dbReference type="EMBL" id="JASPKY010000072">
    <property type="protein sequence ID" value="KAK9739648.1"/>
    <property type="molecule type" value="Genomic_DNA"/>
</dbReference>
<feature type="compositionally biased region" description="Basic residues" evidence="1">
    <location>
        <begin position="65"/>
        <end position="75"/>
    </location>
</feature>
<feature type="compositionally biased region" description="Polar residues" evidence="1">
    <location>
        <begin position="26"/>
        <end position="39"/>
    </location>
</feature>
<feature type="region of interest" description="Disordered" evidence="1">
    <location>
        <begin position="25"/>
        <end position="104"/>
    </location>
</feature>
<comment type="caution">
    <text evidence="2">The sequence shown here is derived from an EMBL/GenBank/DDBJ whole genome shotgun (WGS) entry which is preliminary data.</text>
</comment>
<keyword evidence="3" id="KW-1185">Reference proteome</keyword>
<protein>
    <submittedName>
        <fullName evidence="2">Uncharacterized protein</fullName>
    </submittedName>
</protein>
<evidence type="ECO:0000313" key="2">
    <source>
        <dbReference type="EMBL" id="KAK9739648.1"/>
    </source>
</evidence>
<dbReference type="Proteomes" id="UP001458880">
    <property type="component" value="Unassembled WGS sequence"/>
</dbReference>
<gene>
    <name evidence="2" type="ORF">QE152_g8827</name>
</gene>
<proteinExistence type="predicted"/>
<evidence type="ECO:0000256" key="1">
    <source>
        <dbReference type="SAM" id="MobiDB-lite"/>
    </source>
</evidence>
<dbReference type="AlphaFoldDB" id="A0AAW1M0F2"/>
<name>A0AAW1M0F2_POPJA</name>
<evidence type="ECO:0000313" key="3">
    <source>
        <dbReference type="Proteomes" id="UP001458880"/>
    </source>
</evidence>
<accession>A0AAW1M0F2</accession>
<sequence length="217" mass="24970">MKMLEIVAFHLCSESALRCDVVAPETRSQTRGVAGNRSSPARRRREDPRAGTGSGEASGTPPRSRTTRAARRRTSTTHVYDAEGVSPGTTQGTTQAPQHSDVTEREQNRLYYANQRQFYKSIQNTDHQSDRRCPDVESITNFWSGIWSSPKIHQEGKWKREEDKTIRNIRTMEHAVITNQDVQEALRKTQNWKSPGIDSIHNFWYLKKDPKLEIPWY</sequence>